<name>E7QPK4_HALPU</name>
<evidence type="ECO:0000256" key="6">
    <source>
        <dbReference type="SAM" id="MobiDB-lite"/>
    </source>
</evidence>
<dbReference type="eggNOG" id="arCOG01252">
    <property type="taxonomic scope" value="Archaea"/>
</dbReference>
<dbReference type="Gene3D" id="3.40.605.10">
    <property type="entry name" value="Aldehyde Dehydrogenase, Chain A, domain 1"/>
    <property type="match status" value="1"/>
</dbReference>
<dbReference type="OrthoDB" id="6342at2157"/>
<dbReference type="RefSeq" id="WP_007977157.1">
    <property type="nucleotide sequence ID" value="NZ_AEMG01000003.1"/>
</dbReference>
<comment type="subunit">
    <text evidence="2">Homotetramer.</text>
</comment>
<feature type="domain" description="Aldehyde dehydrogenase" evidence="7">
    <location>
        <begin position="37"/>
        <end position="499"/>
    </location>
</feature>
<gene>
    <name evidence="9" type="ORF">SAMN05444342_3255</name>
    <name evidence="8" type="ORF">ZOD2009_03712</name>
</gene>
<evidence type="ECO:0000313" key="9">
    <source>
        <dbReference type="EMBL" id="SHL20456.1"/>
    </source>
</evidence>
<dbReference type="EMBL" id="FRAN01000005">
    <property type="protein sequence ID" value="SHL20456.1"/>
    <property type="molecule type" value="Genomic_DNA"/>
</dbReference>
<feature type="compositionally biased region" description="Basic and acidic residues" evidence="6">
    <location>
        <begin position="1"/>
        <end position="20"/>
    </location>
</feature>
<dbReference type="PROSITE" id="PS00070">
    <property type="entry name" value="ALDEHYDE_DEHYDR_CYS"/>
    <property type="match status" value="1"/>
</dbReference>
<reference evidence="8 10" key="1">
    <citation type="journal article" date="2014" name="ISME J.">
        <title>Trehalose/2-sulfotrehalose biosynthesis and glycine-betaine uptake are widely spread mechanisms for osmoadaptation in the Halobacteriales.</title>
        <authorList>
            <person name="Youssef N.H."/>
            <person name="Savage-Ashlock K.N."/>
            <person name="McCully A.L."/>
            <person name="Luedtke B."/>
            <person name="Shaw E.I."/>
            <person name="Hoff W.D."/>
            <person name="Elshahed M.S."/>
        </authorList>
    </citation>
    <scope>NUCLEOTIDE SEQUENCE [LARGE SCALE GENOMIC DNA]</scope>
    <source>
        <strain evidence="8 10">DX253</strain>
    </source>
</reference>
<dbReference type="PROSITE" id="PS00687">
    <property type="entry name" value="ALDEHYDE_DEHYDR_GLU"/>
    <property type="match status" value="1"/>
</dbReference>
<dbReference type="PANTHER" id="PTHR11699">
    <property type="entry name" value="ALDEHYDE DEHYDROGENASE-RELATED"/>
    <property type="match status" value="1"/>
</dbReference>
<evidence type="ECO:0000256" key="4">
    <source>
        <dbReference type="PROSITE-ProRule" id="PRU10007"/>
    </source>
</evidence>
<dbReference type="InterPro" id="IPR016162">
    <property type="entry name" value="Ald_DH_N"/>
</dbReference>
<keyword evidence="3 5" id="KW-0560">Oxidoreductase</keyword>
<dbReference type="InterPro" id="IPR016160">
    <property type="entry name" value="Ald_DH_CS_CYS"/>
</dbReference>
<evidence type="ECO:0000259" key="7">
    <source>
        <dbReference type="Pfam" id="PF00171"/>
    </source>
</evidence>
<feature type="region of interest" description="Disordered" evidence="6">
    <location>
        <begin position="1"/>
        <end position="21"/>
    </location>
</feature>
<evidence type="ECO:0000256" key="2">
    <source>
        <dbReference type="ARBA" id="ARBA00011881"/>
    </source>
</evidence>
<dbReference type="FunFam" id="3.40.309.10:FF:000012">
    <property type="entry name" value="Betaine aldehyde dehydrogenase"/>
    <property type="match status" value="1"/>
</dbReference>
<dbReference type="Proteomes" id="UP000184203">
    <property type="component" value="Unassembled WGS sequence"/>
</dbReference>
<evidence type="ECO:0000256" key="5">
    <source>
        <dbReference type="RuleBase" id="RU003345"/>
    </source>
</evidence>
<dbReference type="InterPro" id="IPR029510">
    <property type="entry name" value="Ald_DH_CS_GLU"/>
</dbReference>
<dbReference type="GO" id="GO:0016620">
    <property type="term" value="F:oxidoreductase activity, acting on the aldehyde or oxo group of donors, NAD or NADP as acceptor"/>
    <property type="evidence" value="ECO:0007669"/>
    <property type="project" value="InterPro"/>
</dbReference>
<evidence type="ECO:0000313" key="11">
    <source>
        <dbReference type="Proteomes" id="UP000184203"/>
    </source>
</evidence>
<feature type="active site" evidence="4">
    <location>
        <position position="272"/>
    </location>
</feature>
<dbReference type="Proteomes" id="UP000003751">
    <property type="component" value="Unassembled WGS sequence"/>
</dbReference>
<dbReference type="InterPro" id="IPR015590">
    <property type="entry name" value="Aldehyde_DH_dom"/>
</dbReference>
<protein>
    <submittedName>
        <fullName evidence="8 9">Aldehyde Dehydrogenase</fullName>
    </submittedName>
</protein>
<dbReference type="Gene3D" id="3.40.309.10">
    <property type="entry name" value="Aldehyde Dehydrogenase, Chain A, domain 2"/>
    <property type="match status" value="1"/>
</dbReference>
<reference evidence="9" key="3">
    <citation type="submission" date="2016-11" db="EMBL/GenBank/DDBJ databases">
        <authorList>
            <person name="Jaros S."/>
            <person name="Januszkiewicz K."/>
            <person name="Wedrychowicz H."/>
        </authorList>
    </citation>
    <scope>NUCLEOTIDE SEQUENCE [LARGE SCALE GENOMIC DNA]</scope>
    <source>
        <strain evidence="9">DX253</strain>
    </source>
</reference>
<evidence type="ECO:0000256" key="3">
    <source>
        <dbReference type="ARBA" id="ARBA00023002"/>
    </source>
</evidence>
<dbReference type="Pfam" id="PF00171">
    <property type="entry name" value="Aldedh"/>
    <property type="match status" value="1"/>
</dbReference>
<proteinExistence type="inferred from homology"/>
<dbReference type="FunFam" id="3.40.605.10:FF:000007">
    <property type="entry name" value="NAD/NADP-dependent betaine aldehyde dehydrogenase"/>
    <property type="match status" value="1"/>
</dbReference>
<accession>E7QPK4</accession>
<dbReference type="InterPro" id="IPR016163">
    <property type="entry name" value="Ald_DH_C"/>
</dbReference>
<comment type="similarity">
    <text evidence="1 5">Belongs to the aldehyde dehydrogenase family.</text>
</comment>
<evidence type="ECO:0000256" key="1">
    <source>
        <dbReference type="ARBA" id="ARBA00009986"/>
    </source>
</evidence>
<dbReference type="STRING" id="797209.GCA_000376445_03662"/>
<keyword evidence="11" id="KW-1185">Reference proteome</keyword>
<dbReference type="SUPFAM" id="SSF53720">
    <property type="entry name" value="ALDH-like"/>
    <property type="match status" value="1"/>
</dbReference>
<organism evidence="8 10">
    <name type="scientific">Haladaptatus paucihalophilus DX253</name>
    <dbReference type="NCBI Taxonomy" id="797209"/>
    <lineage>
        <taxon>Archaea</taxon>
        <taxon>Methanobacteriati</taxon>
        <taxon>Methanobacteriota</taxon>
        <taxon>Stenosarchaea group</taxon>
        <taxon>Halobacteria</taxon>
        <taxon>Halobacteriales</taxon>
        <taxon>Haladaptataceae</taxon>
        <taxon>Haladaptatus</taxon>
    </lineage>
</organism>
<evidence type="ECO:0000313" key="10">
    <source>
        <dbReference type="Proteomes" id="UP000003751"/>
    </source>
</evidence>
<dbReference type="PATRIC" id="fig|797209.4.peg.729"/>
<dbReference type="AlphaFoldDB" id="E7QPK4"/>
<evidence type="ECO:0000313" key="8">
    <source>
        <dbReference type="EMBL" id="EFW93487.1"/>
    </source>
</evidence>
<dbReference type="EMBL" id="AEMG01000003">
    <property type="protein sequence ID" value="EFW93487.1"/>
    <property type="molecule type" value="Genomic_DNA"/>
</dbReference>
<reference evidence="11" key="2">
    <citation type="submission" date="2016-11" db="EMBL/GenBank/DDBJ databases">
        <authorList>
            <person name="Varghese N."/>
            <person name="Submissions S."/>
        </authorList>
    </citation>
    <scope>NUCLEOTIDE SEQUENCE [LARGE SCALE GENOMIC DNA]</scope>
    <source>
        <strain evidence="11">DX253</strain>
    </source>
</reference>
<sequence length="504" mass="54969">MSTKSASERKTEIQQRHETAAAEVVPSELKLYIGGEWVESASGETFQTRDPTTGEVLADVQAGNADDIDRAVEAAWEAYDETWSDYSTADRQEVLETIADRVEAKKQEFATLESLDNGKPITEARIDMGLVADHFRYFAGAARTNEGTTVPTDDSRHVQTIREPYGVVGQIIPWNFPLLMAAWKLGPALSAGNAVVLKPAEETPLTVLKLMEEIDDVLPDGVVNVVTGYGREAGEPLTQHSDVRKLAFTGSTEVGKSVMKNAADNVADLTLELGGKSPLVVFPDADLDRAVQTTIISIFFNTGECCCAGSRLFLHTDIKDQFVEKLAAAAEDLTVGDPLLDSTDLGPKVTQEQVDRTMEYIETARDSGATFVTGGEAPDDEALENGCFVAPTLIDDIDHDNKAVQEEIFGPVQEVFEWTDYDEMIERANDVEYGLAAGVITNDVTKAYETAKDIEAGNIWVNQYNDFPAGQPFGGYKQSGIGRETAFEAVEHYTQTKTINLSLN</sequence>
<dbReference type="InterPro" id="IPR016161">
    <property type="entry name" value="Ald_DH/histidinol_DH"/>
</dbReference>